<evidence type="ECO:0000256" key="1">
    <source>
        <dbReference type="SAM" id="Phobius"/>
    </source>
</evidence>
<keyword evidence="1" id="KW-1133">Transmembrane helix</keyword>
<proteinExistence type="predicted"/>
<accession>A0A250KF00</accession>
<feature type="transmembrane region" description="Helical" evidence="1">
    <location>
        <begin position="123"/>
        <end position="140"/>
    </location>
</feature>
<dbReference type="EMBL" id="AP018049">
    <property type="protein sequence ID" value="BBA28122.1"/>
    <property type="molecule type" value="Genomic_DNA"/>
</dbReference>
<dbReference type="OrthoDB" id="1069421at2"/>
<feature type="transmembrane region" description="Helical" evidence="1">
    <location>
        <begin position="160"/>
        <end position="181"/>
    </location>
</feature>
<name>A0A250KF00_9BACT</name>
<organism evidence="2 3">
    <name type="scientific">Prevotella melaninogenica</name>
    <dbReference type="NCBI Taxonomy" id="28132"/>
    <lineage>
        <taxon>Bacteria</taxon>
        <taxon>Pseudomonadati</taxon>
        <taxon>Bacteroidota</taxon>
        <taxon>Bacteroidia</taxon>
        <taxon>Bacteroidales</taxon>
        <taxon>Prevotellaceae</taxon>
        <taxon>Prevotella</taxon>
    </lineage>
</organism>
<dbReference type="Proteomes" id="UP000267517">
    <property type="component" value="Chromosome I"/>
</dbReference>
<dbReference type="RefSeq" id="WP_120174580.1">
    <property type="nucleotide sequence ID" value="NZ_AP018049.1"/>
</dbReference>
<feature type="transmembrane region" description="Helical" evidence="1">
    <location>
        <begin position="43"/>
        <end position="62"/>
    </location>
</feature>
<evidence type="ECO:0000313" key="2">
    <source>
        <dbReference type="EMBL" id="BBA28122.1"/>
    </source>
</evidence>
<keyword evidence="1" id="KW-0472">Membrane</keyword>
<reference evidence="2 3" key="1">
    <citation type="submission" date="2017-05" db="EMBL/GenBank/DDBJ databases">
        <title>whole genome sequence of Prevotella melaninogenica GAI 07411.</title>
        <authorList>
            <person name="Kondo Y."/>
            <person name="Hoshino T."/>
        </authorList>
    </citation>
    <scope>NUCLEOTIDE SEQUENCE [LARGE SCALE GENOMIC DNA]</scope>
    <source>
        <strain evidence="2 3">GAI 07411</strain>
    </source>
</reference>
<evidence type="ECO:0000313" key="3">
    <source>
        <dbReference type="Proteomes" id="UP000267517"/>
    </source>
</evidence>
<keyword evidence="1" id="KW-0812">Transmembrane</keyword>
<dbReference type="AlphaFoldDB" id="A0A250KF00"/>
<feature type="transmembrane region" description="Helical" evidence="1">
    <location>
        <begin position="74"/>
        <end position="93"/>
    </location>
</feature>
<protein>
    <submittedName>
        <fullName evidence="2">Uncharacterized protein</fullName>
    </submittedName>
</protein>
<sequence>METKHTEFEEMRQQLGILKNKLDNQTLINDKLIRQSMLNKMSFMKKYTWVSFLVLLFIYYAYNEVRIMFNMSWWFYGFTVLVMTFSVCFDAYINHVNKKEFLNGDLIAASLQMQRMKKLRKKSFLCGTIIMIIWTPWFFIETYYGSGAAKGGDHTSMFDGMLVGGGIGLIVGVAIGIWLYLRMQRINSDIISQIDELTKDTKDSPML</sequence>
<gene>
    <name evidence="2" type="ORF">PMEL1_00012</name>
</gene>